<evidence type="ECO:0000256" key="1">
    <source>
        <dbReference type="ARBA" id="ARBA00004167"/>
    </source>
</evidence>
<dbReference type="PROSITE" id="PS00409">
    <property type="entry name" value="PROKAR_NTER_METHYL"/>
    <property type="match status" value="1"/>
</dbReference>
<keyword evidence="3 6" id="KW-0812">Transmembrane</keyword>
<dbReference type="PANTHER" id="PTHR30093">
    <property type="entry name" value="GENERAL SECRETION PATHWAY PROTEIN G"/>
    <property type="match status" value="1"/>
</dbReference>
<evidence type="ECO:0000256" key="2">
    <source>
        <dbReference type="ARBA" id="ARBA00022481"/>
    </source>
</evidence>
<dbReference type="NCBIfam" id="TIGR02532">
    <property type="entry name" value="IV_pilin_GFxxxE"/>
    <property type="match status" value="1"/>
</dbReference>
<gene>
    <name evidence="7" type="ORF">EV137_5130</name>
</gene>
<proteinExistence type="predicted"/>
<keyword evidence="8" id="KW-1185">Reference proteome</keyword>
<dbReference type="Proteomes" id="UP000295060">
    <property type="component" value="Unassembled WGS sequence"/>
</dbReference>
<feature type="transmembrane region" description="Helical" evidence="6">
    <location>
        <begin position="20"/>
        <end position="41"/>
    </location>
</feature>
<dbReference type="InterPro" id="IPR012902">
    <property type="entry name" value="N_methyl_site"/>
</dbReference>
<dbReference type="PRINTS" id="PR00885">
    <property type="entry name" value="BCTERIALGSPH"/>
</dbReference>
<dbReference type="EMBL" id="SODU01000003">
    <property type="protein sequence ID" value="TDW87059.1"/>
    <property type="molecule type" value="Genomic_DNA"/>
</dbReference>
<dbReference type="Pfam" id="PF07963">
    <property type="entry name" value="N_methyl"/>
    <property type="match status" value="1"/>
</dbReference>
<dbReference type="SUPFAM" id="SSF54523">
    <property type="entry name" value="Pili subunits"/>
    <property type="match status" value="1"/>
</dbReference>
<keyword evidence="5 6" id="KW-0472">Membrane</keyword>
<dbReference type="InterPro" id="IPR045584">
    <property type="entry name" value="Pilin-like"/>
</dbReference>
<keyword evidence="2" id="KW-0488">Methylation</keyword>
<comment type="subcellular location">
    <subcellularLocation>
        <location evidence="1">Membrane</location>
        <topology evidence="1">Single-pass membrane protein</topology>
    </subcellularLocation>
</comment>
<accession>A0ABY2F933</accession>
<evidence type="ECO:0000256" key="6">
    <source>
        <dbReference type="SAM" id="Phobius"/>
    </source>
</evidence>
<evidence type="ECO:0000256" key="3">
    <source>
        <dbReference type="ARBA" id="ARBA00022692"/>
    </source>
</evidence>
<evidence type="ECO:0000313" key="7">
    <source>
        <dbReference type="EMBL" id="TDW87059.1"/>
    </source>
</evidence>
<protein>
    <submittedName>
        <fullName evidence="7">General secretion pathway protein G</fullName>
    </submittedName>
</protein>
<evidence type="ECO:0000313" key="8">
    <source>
        <dbReference type="Proteomes" id="UP000295060"/>
    </source>
</evidence>
<organism evidence="7 8">
    <name type="scientific">Kribbella pratensis</name>
    <dbReference type="NCBI Taxonomy" id="2512112"/>
    <lineage>
        <taxon>Bacteria</taxon>
        <taxon>Bacillati</taxon>
        <taxon>Actinomycetota</taxon>
        <taxon>Actinomycetes</taxon>
        <taxon>Propionibacteriales</taxon>
        <taxon>Kribbellaceae</taxon>
        <taxon>Kribbella</taxon>
    </lineage>
</organism>
<reference evidence="7 8" key="1">
    <citation type="submission" date="2019-03" db="EMBL/GenBank/DDBJ databases">
        <title>Genomic Encyclopedia of Type Strains, Phase III (KMG-III): the genomes of soil and plant-associated and newly described type strains.</title>
        <authorList>
            <person name="Whitman W."/>
        </authorList>
    </citation>
    <scope>NUCLEOTIDE SEQUENCE [LARGE SCALE GENOMIC DNA]</scope>
    <source>
        <strain evidence="7 8">VKMAc-2574</strain>
    </source>
</reference>
<dbReference type="Gene3D" id="3.30.700.10">
    <property type="entry name" value="Glycoprotein, Type 4 Pilin"/>
    <property type="match status" value="1"/>
</dbReference>
<dbReference type="RefSeq" id="WP_134131078.1">
    <property type="nucleotide sequence ID" value="NZ_SODU01000003.1"/>
</dbReference>
<dbReference type="InterPro" id="IPR002416">
    <property type="entry name" value="T2SS_protein-GspH"/>
</dbReference>
<keyword evidence="4 6" id="KW-1133">Transmembrane helix</keyword>
<sequence length="118" mass="12366">MLNRIREARKNESGFTLIELLMVIIILGILAGVVVFAVGGITDTGKKSACKADVKNVEVASEAYFAQYAKYATDINGLLVTATPKGFLKEVPSATNYTITYTNTDGSVSGVLVGGGAC</sequence>
<comment type="caution">
    <text evidence="7">The sequence shown here is derived from an EMBL/GenBank/DDBJ whole genome shotgun (WGS) entry which is preliminary data.</text>
</comment>
<evidence type="ECO:0000256" key="5">
    <source>
        <dbReference type="ARBA" id="ARBA00023136"/>
    </source>
</evidence>
<evidence type="ECO:0000256" key="4">
    <source>
        <dbReference type="ARBA" id="ARBA00022989"/>
    </source>
</evidence>
<name>A0ABY2F933_9ACTN</name>